<proteinExistence type="predicted"/>
<dbReference type="InterPro" id="IPR011051">
    <property type="entry name" value="RmlC_Cupin_sf"/>
</dbReference>
<keyword evidence="2" id="KW-1185">Reference proteome</keyword>
<evidence type="ECO:0000313" key="1">
    <source>
        <dbReference type="EMBL" id="NDL60398.1"/>
    </source>
</evidence>
<dbReference type="RefSeq" id="WP_162453099.1">
    <property type="nucleotide sequence ID" value="NZ_WLZY01000011.1"/>
</dbReference>
<dbReference type="Proteomes" id="UP000460435">
    <property type="component" value="Unassembled WGS sequence"/>
</dbReference>
<comment type="caution">
    <text evidence="1">The sequence shown here is derived from an EMBL/GenBank/DDBJ whole genome shotgun (WGS) entry which is preliminary data.</text>
</comment>
<dbReference type="EMBL" id="WLZY01000011">
    <property type="protein sequence ID" value="NDL60398.1"/>
    <property type="molecule type" value="Genomic_DNA"/>
</dbReference>
<sequence>MKAALDELRVEYEGDGFELRAGRWGDMAVARMTLSPGFDLAPGFAVLPDGLCSGDHYGVVLDGDITLRYTDGSQETTRAGECFYWPAGHTAFTDRGVVVVMVTPLAQIEHMEKLMAEAAGKAGNGSADG</sequence>
<dbReference type="Gene3D" id="2.60.120.10">
    <property type="entry name" value="Jelly Rolls"/>
    <property type="match status" value="1"/>
</dbReference>
<name>A0A7K3MDB7_9ACTN</name>
<organism evidence="1 2">
    <name type="scientific">Phytoactinopolyspora mesophila</name>
    <dbReference type="NCBI Taxonomy" id="2650750"/>
    <lineage>
        <taxon>Bacteria</taxon>
        <taxon>Bacillati</taxon>
        <taxon>Actinomycetota</taxon>
        <taxon>Actinomycetes</taxon>
        <taxon>Jiangellales</taxon>
        <taxon>Jiangellaceae</taxon>
        <taxon>Phytoactinopolyspora</taxon>
    </lineage>
</organism>
<accession>A0A7K3MDB7</accession>
<dbReference type="AlphaFoldDB" id="A0A7K3MDB7"/>
<gene>
    <name evidence="1" type="ORF">F7O44_25305</name>
</gene>
<evidence type="ECO:0008006" key="3">
    <source>
        <dbReference type="Google" id="ProtNLM"/>
    </source>
</evidence>
<reference evidence="1 2" key="1">
    <citation type="submission" date="2019-11" db="EMBL/GenBank/DDBJ databases">
        <authorList>
            <person name="Li X.-J."/>
            <person name="Feng X.-M."/>
        </authorList>
    </citation>
    <scope>NUCLEOTIDE SEQUENCE [LARGE SCALE GENOMIC DNA]</scope>
    <source>
        <strain evidence="1 2">XMNu-373</strain>
    </source>
</reference>
<dbReference type="InterPro" id="IPR014710">
    <property type="entry name" value="RmlC-like_jellyroll"/>
</dbReference>
<evidence type="ECO:0000313" key="2">
    <source>
        <dbReference type="Proteomes" id="UP000460435"/>
    </source>
</evidence>
<protein>
    <recommendedName>
        <fullName evidence="3">Cupin domain-containing protein</fullName>
    </recommendedName>
</protein>
<dbReference type="SUPFAM" id="SSF51182">
    <property type="entry name" value="RmlC-like cupins"/>
    <property type="match status" value="1"/>
</dbReference>